<feature type="domain" description="Integrase zinc-binding" evidence="1">
    <location>
        <begin position="258"/>
        <end position="313"/>
    </location>
</feature>
<keyword evidence="3" id="KW-1185">Reference proteome</keyword>
<protein>
    <recommendedName>
        <fullName evidence="1">Integrase zinc-binding domain-containing protein</fullName>
    </recommendedName>
</protein>
<name>A0AAD7WL89_9TELE</name>
<dbReference type="InterPro" id="IPR041588">
    <property type="entry name" value="Integrase_H2C2"/>
</dbReference>
<comment type="caution">
    <text evidence="2">The sequence shown here is derived from an EMBL/GenBank/DDBJ whole genome shotgun (WGS) entry which is preliminary data.</text>
</comment>
<sequence length="353" mass="38876">MHRHGSYKLRHSSLCGISSDETKYYYVVASLSSSSTTRVVSLLEDPPVSLLPALPTKVRTRFGPPLEAANSSVIQTYGKRRAVLCFHGRQFTLDFVMAKVAKPLLGTDFLCANGLLVDVKNCKLVNAEDFGSFPCTLSVSYTVLPAVATVSASGAGSLLFITDTLSERRFLCDTGAQHLVYISEFTTDIQHVAGKRNVMVNMVHVGIDYARMVTDQVSDPDVQAYRTGTMSLQLADVSFDAAGASLCDISTGQPRPVIPRSWRRRVFDAIHGLSHLGRKPSQWLVAARFVWHGLGKDFQDWVNTCVECQRAKVHCYVKVPLETFKVPERWFFFPPPVGSLTSSPCCLHPGAGR</sequence>
<gene>
    <name evidence="2" type="ORF">AAFF_G00391990</name>
</gene>
<dbReference type="EMBL" id="JAINUG010000074">
    <property type="protein sequence ID" value="KAJ8400845.1"/>
    <property type="molecule type" value="Genomic_DNA"/>
</dbReference>
<evidence type="ECO:0000259" key="1">
    <source>
        <dbReference type="Pfam" id="PF17921"/>
    </source>
</evidence>
<dbReference type="Pfam" id="PF17921">
    <property type="entry name" value="Integrase_H2C2"/>
    <property type="match status" value="1"/>
</dbReference>
<dbReference type="Gene3D" id="1.10.340.70">
    <property type="match status" value="1"/>
</dbReference>
<proteinExistence type="predicted"/>
<accession>A0AAD7WL89</accession>
<dbReference type="AlphaFoldDB" id="A0AAD7WL89"/>
<evidence type="ECO:0000313" key="3">
    <source>
        <dbReference type="Proteomes" id="UP001221898"/>
    </source>
</evidence>
<reference evidence="2" key="1">
    <citation type="journal article" date="2023" name="Science">
        <title>Genome structures resolve the early diversification of teleost fishes.</title>
        <authorList>
            <person name="Parey E."/>
            <person name="Louis A."/>
            <person name="Montfort J."/>
            <person name="Bouchez O."/>
            <person name="Roques C."/>
            <person name="Iampietro C."/>
            <person name="Lluch J."/>
            <person name="Castinel A."/>
            <person name="Donnadieu C."/>
            <person name="Desvignes T."/>
            <person name="Floi Bucao C."/>
            <person name="Jouanno E."/>
            <person name="Wen M."/>
            <person name="Mejri S."/>
            <person name="Dirks R."/>
            <person name="Jansen H."/>
            <person name="Henkel C."/>
            <person name="Chen W.J."/>
            <person name="Zahm M."/>
            <person name="Cabau C."/>
            <person name="Klopp C."/>
            <person name="Thompson A.W."/>
            <person name="Robinson-Rechavi M."/>
            <person name="Braasch I."/>
            <person name="Lecointre G."/>
            <person name="Bobe J."/>
            <person name="Postlethwait J.H."/>
            <person name="Berthelot C."/>
            <person name="Roest Crollius H."/>
            <person name="Guiguen Y."/>
        </authorList>
    </citation>
    <scope>NUCLEOTIDE SEQUENCE</scope>
    <source>
        <strain evidence="2">NC1722</strain>
    </source>
</reference>
<organism evidence="2 3">
    <name type="scientific">Aldrovandia affinis</name>
    <dbReference type="NCBI Taxonomy" id="143900"/>
    <lineage>
        <taxon>Eukaryota</taxon>
        <taxon>Metazoa</taxon>
        <taxon>Chordata</taxon>
        <taxon>Craniata</taxon>
        <taxon>Vertebrata</taxon>
        <taxon>Euteleostomi</taxon>
        <taxon>Actinopterygii</taxon>
        <taxon>Neopterygii</taxon>
        <taxon>Teleostei</taxon>
        <taxon>Notacanthiformes</taxon>
        <taxon>Halosauridae</taxon>
        <taxon>Aldrovandia</taxon>
    </lineage>
</organism>
<dbReference type="Proteomes" id="UP001221898">
    <property type="component" value="Unassembled WGS sequence"/>
</dbReference>
<evidence type="ECO:0000313" key="2">
    <source>
        <dbReference type="EMBL" id="KAJ8400845.1"/>
    </source>
</evidence>